<reference evidence="4 5" key="1">
    <citation type="submission" date="2016-12" db="EMBL/GenBank/DDBJ databases">
        <title>Thioflexothrix psekupsii D3 genome sequencing and assembly.</title>
        <authorList>
            <person name="Fomenkov A."/>
            <person name="Vincze T."/>
            <person name="Grabovich M."/>
            <person name="Anton B.P."/>
            <person name="Dubinina G."/>
            <person name="Orlova M."/>
            <person name="Belousova E."/>
            <person name="Roberts R.J."/>
        </authorList>
    </citation>
    <scope>NUCLEOTIDE SEQUENCE [LARGE SCALE GENOMIC DNA]</scope>
    <source>
        <strain evidence="4">D3</strain>
    </source>
</reference>
<dbReference type="InterPro" id="IPR050836">
    <property type="entry name" value="SDS22/Internalin_LRR"/>
</dbReference>
<dbReference type="AlphaFoldDB" id="A0A251X6T7"/>
<dbReference type="InterPro" id="IPR025875">
    <property type="entry name" value="Leu-rich_rpt_4"/>
</dbReference>
<keyword evidence="2" id="KW-0677">Repeat</keyword>
<evidence type="ECO:0000256" key="1">
    <source>
        <dbReference type="ARBA" id="ARBA00022614"/>
    </source>
</evidence>
<dbReference type="InterPro" id="IPR036388">
    <property type="entry name" value="WH-like_DNA-bd_sf"/>
</dbReference>
<dbReference type="GO" id="GO:0007165">
    <property type="term" value="P:signal transduction"/>
    <property type="evidence" value="ECO:0007669"/>
    <property type="project" value="InterPro"/>
</dbReference>
<evidence type="ECO:0000313" key="5">
    <source>
        <dbReference type="Proteomes" id="UP000194798"/>
    </source>
</evidence>
<gene>
    <name evidence="4" type="ORF">TPSD3_10380</name>
</gene>
<keyword evidence="5" id="KW-1185">Reference proteome</keyword>
<feature type="domain" description="TIR" evidence="3">
    <location>
        <begin position="760"/>
        <end position="924"/>
    </location>
</feature>
<evidence type="ECO:0000259" key="3">
    <source>
        <dbReference type="PROSITE" id="PS50104"/>
    </source>
</evidence>
<dbReference type="Proteomes" id="UP000194798">
    <property type="component" value="Unassembled WGS sequence"/>
</dbReference>
<dbReference type="Gene3D" id="3.40.50.300">
    <property type="entry name" value="P-loop containing nucleotide triphosphate hydrolases"/>
    <property type="match status" value="1"/>
</dbReference>
<protein>
    <recommendedName>
        <fullName evidence="3">TIR domain-containing protein</fullName>
    </recommendedName>
</protein>
<dbReference type="InterPro" id="IPR027417">
    <property type="entry name" value="P-loop_NTPase"/>
</dbReference>
<dbReference type="InterPro" id="IPR001611">
    <property type="entry name" value="Leu-rich_rpt"/>
</dbReference>
<dbReference type="InterPro" id="IPR032171">
    <property type="entry name" value="COR-A"/>
</dbReference>
<dbReference type="Gene3D" id="1.10.10.10">
    <property type="entry name" value="Winged helix-like DNA-binding domain superfamily/Winged helix DNA-binding domain"/>
    <property type="match status" value="1"/>
</dbReference>
<dbReference type="InterPro" id="IPR035897">
    <property type="entry name" value="Toll_tir_struct_dom_sf"/>
</dbReference>
<dbReference type="InterPro" id="IPR000157">
    <property type="entry name" value="TIR_dom"/>
</dbReference>
<dbReference type="EMBL" id="MSLT01000018">
    <property type="protein sequence ID" value="OUD13050.1"/>
    <property type="molecule type" value="Genomic_DNA"/>
</dbReference>
<dbReference type="Pfam" id="PF16095">
    <property type="entry name" value="COR-A"/>
    <property type="match status" value="1"/>
</dbReference>
<dbReference type="SUPFAM" id="SSF52058">
    <property type="entry name" value="L domain-like"/>
    <property type="match status" value="1"/>
</dbReference>
<dbReference type="SMART" id="SM00365">
    <property type="entry name" value="LRR_SD22"/>
    <property type="match status" value="5"/>
</dbReference>
<dbReference type="Gene3D" id="3.80.10.10">
    <property type="entry name" value="Ribonuclease Inhibitor"/>
    <property type="match status" value="1"/>
</dbReference>
<organism evidence="4 5">
    <name type="scientific">Thioflexithrix psekupsensis</name>
    <dbReference type="NCBI Taxonomy" id="1570016"/>
    <lineage>
        <taxon>Bacteria</taxon>
        <taxon>Pseudomonadati</taxon>
        <taxon>Pseudomonadota</taxon>
        <taxon>Gammaproteobacteria</taxon>
        <taxon>Thiotrichales</taxon>
        <taxon>Thioflexithrix</taxon>
    </lineage>
</organism>
<dbReference type="InterPro" id="IPR032675">
    <property type="entry name" value="LRR_dom_sf"/>
</dbReference>
<dbReference type="PROSITE" id="PS51419">
    <property type="entry name" value="RAB"/>
    <property type="match status" value="1"/>
</dbReference>
<dbReference type="OrthoDB" id="6309115at2"/>
<dbReference type="PANTHER" id="PTHR46652:SF3">
    <property type="entry name" value="LEUCINE-RICH REPEAT-CONTAINING PROTEIN 9"/>
    <property type="match status" value="1"/>
</dbReference>
<dbReference type="Pfam" id="PF25497">
    <property type="entry name" value="COR-B"/>
    <property type="match status" value="1"/>
</dbReference>
<evidence type="ECO:0000313" key="4">
    <source>
        <dbReference type="EMBL" id="OUD13050.1"/>
    </source>
</evidence>
<dbReference type="InterPro" id="IPR057263">
    <property type="entry name" value="COR-B"/>
</dbReference>
<name>A0A251X6T7_9GAMM</name>
<dbReference type="InterPro" id="IPR003591">
    <property type="entry name" value="Leu-rich_rpt_typical-subtyp"/>
</dbReference>
<sequence>MPNKPKVILQLEKDLGFELEQVELGRIWTWEREKLIGFSLSSIGQVIGLRLTGCEIKNLNLLKNLNALTDLNLRGNQISDLNFLENLTNLINLDLNSNKINEISPLQGLTALTQLSLSENQISDLSPLQDLTALTRLNLWWNQIIDLSQLKGLTALTELYLRDNQISDPSPLQGLTALTWLDLQNNQIQEITLDFLNHFQKLIELKLYGNPIKNIPEEIFNRKYKDVLTPVRHYLEDLEKQQIQTYQAKVILIGNGRVGKTCLLKRWLDKTFDEKEPSTHAIQLRHYCPEKLCKNNGNAGFLKSILNKILNLFHIKNESRDIQFHIWDFGGQDIYHATHRLFMKTKAIFVLVWDAQTEKEPEQKEADHSYRNYPLNYWLDYAKNLGKNSPILIVQTKKQRDGEQIPKNLAELRQNYNIIASIAVESSQDKHNGFTFFEQHLMEQVEKLLEKTCTVFPKSWWDVQIQLQKWQTSKKTLSLTEFNKLCQKFGLDNEHASSVLSYLHHSGVVFYQENLFQNQIILDQKWAIDAVYTLFDRSGIFLRLARTGEFDTGDLQQVWNDYSEIEQALFLNFMKSCEICFELDYDSEKPFSERRFIAPALLPEEKPKPSNLWLNAQKWFVRYQYRFLHYGNLQSFIVRTHQWAERASLWKNGCELDDDQGNSALIEGFFNTEKPYLQIMVTGNNPQNLLDKVRNEFDEIQQDDQVEECWSLNGEDFVRRIDVESASKQNRQIQAINGVWVDIEGFKLFLQKNDKERFMSEIKIFVSYASQDRQLRQLLVDGLTRHLSHRADFTYNFWTDKDIVLGDDWQEEIDNSLKDTQAALLLVSASFAASGFIKENELPVFFQRKKEEGYCIMPVLVREFDFGHFEKISKIQFFKPYHGDYEYTNPAIQHTVMPFDKIAEYKDIPDGIRERYYKNLAAEIDKMVRKKFTKKI</sequence>
<dbReference type="SUPFAM" id="SSF52200">
    <property type="entry name" value="Toll/Interleukin receptor TIR domain"/>
    <property type="match status" value="1"/>
</dbReference>
<accession>A0A251X6T7</accession>
<dbReference type="SMART" id="SM00369">
    <property type="entry name" value="LRR_TYP"/>
    <property type="match status" value="7"/>
</dbReference>
<dbReference type="PROSITE" id="PS50104">
    <property type="entry name" value="TIR"/>
    <property type="match status" value="1"/>
</dbReference>
<dbReference type="Gene3D" id="3.40.50.10140">
    <property type="entry name" value="Toll/interleukin-1 receptor homology (TIR) domain"/>
    <property type="match status" value="1"/>
</dbReference>
<comment type="caution">
    <text evidence="4">The sequence shown here is derived from an EMBL/GenBank/DDBJ whole genome shotgun (WGS) entry which is preliminary data.</text>
</comment>
<dbReference type="Pfam" id="PF13676">
    <property type="entry name" value="TIR_2"/>
    <property type="match status" value="1"/>
</dbReference>
<dbReference type="PANTHER" id="PTHR46652">
    <property type="entry name" value="LEUCINE-RICH REPEAT AND IQ DOMAIN-CONTAINING PROTEIN 1-RELATED"/>
    <property type="match status" value="1"/>
</dbReference>
<dbReference type="Gene3D" id="3.30.310.200">
    <property type="match status" value="1"/>
</dbReference>
<dbReference type="PROSITE" id="PS51450">
    <property type="entry name" value="LRR"/>
    <property type="match status" value="6"/>
</dbReference>
<dbReference type="PRINTS" id="PR00449">
    <property type="entry name" value="RASTRNSFRMNG"/>
</dbReference>
<proteinExistence type="predicted"/>
<dbReference type="SUPFAM" id="SSF52540">
    <property type="entry name" value="P-loop containing nucleoside triphosphate hydrolases"/>
    <property type="match status" value="1"/>
</dbReference>
<keyword evidence="1" id="KW-0433">Leucine-rich repeat</keyword>
<dbReference type="RefSeq" id="WP_086488496.1">
    <property type="nucleotide sequence ID" value="NZ_MSLT01000018.1"/>
</dbReference>
<dbReference type="Pfam" id="PF12799">
    <property type="entry name" value="LRR_4"/>
    <property type="match status" value="2"/>
</dbReference>
<evidence type="ECO:0000256" key="2">
    <source>
        <dbReference type="ARBA" id="ARBA00022737"/>
    </source>
</evidence>
<dbReference type="Pfam" id="PF08477">
    <property type="entry name" value="Roc"/>
    <property type="match status" value="2"/>
</dbReference>